<evidence type="ECO:0000256" key="4">
    <source>
        <dbReference type="ARBA" id="ARBA00023002"/>
    </source>
</evidence>
<keyword evidence="2" id="KW-0597">Phosphoprotein</keyword>
<reference evidence="7" key="2">
    <citation type="submission" date="2011-03" db="EMBL/GenBank/DDBJ databases">
        <title>Annotation of Magnaporthe poae ATCC 64411.</title>
        <authorList>
            <person name="Ma L.-J."/>
            <person name="Dead R."/>
            <person name="Young S.K."/>
            <person name="Zeng Q."/>
            <person name="Gargeya S."/>
            <person name="Fitzgerald M."/>
            <person name="Haas B."/>
            <person name="Abouelleil A."/>
            <person name="Alvarado L."/>
            <person name="Arachchi H.M."/>
            <person name="Berlin A."/>
            <person name="Brown A."/>
            <person name="Chapman S.B."/>
            <person name="Chen Z."/>
            <person name="Dunbar C."/>
            <person name="Freedman E."/>
            <person name="Gearin G."/>
            <person name="Gellesch M."/>
            <person name="Goldberg J."/>
            <person name="Griggs A."/>
            <person name="Gujja S."/>
            <person name="Heiman D."/>
            <person name="Howarth C."/>
            <person name="Larson L."/>
            <person name="Lui A."/>
            <person name="MacDonald P.J.P."/>
            <person name="Mehta T."/>
            <person name="Montmayeur A."/>
            <person name="Murphy C."/>
            <person name="Neiman D."/>
            <person name="Pearson M."/>
            <person name="Priest M."/>
            <person name="Roberts A."/>
            <person name="Saif S."/>
            <person name="Shea T."/>
            <person name="Shenoy N."/>
            <person name="Sisk P."/>
            <person name="Stolte C."/>
            <person name="Sykes S."/>
            <person name="Yandava C."/>
            <person name="Wortman J."/>
            <person name="Nusbaum C."/>
            <person name="Birren B."/>
        </authorList>
    </citation>
    <scope>NUCLEOTIDE SEQUENCE</scope>
    <source>
        <strain evidence="7">ATCC 64411</strain>
    </source>
</reference>
<evidence type="ECO:0000313" key="7">
    <source>
        <dbReference type="EMBL" id="KLU88200.1"/>
    </source>
</evidence>
<keyword evidence="3" id="KW-0808">Transferase</keyword>
<dbReference type="InterPro" id="IPR014031">
    <property type="entry name" value="Ketoacyl_synth_C"/>
</dbReference>
<dbReference type="InterPro" id="IPR050091">
    <property type="entry name" value="PKS_NRPS_Biosynth_Enz"/>
</dbReference>
<dbReference type="Pfam" id="PF16197">
    <property type="entry name" value="KAsynt_C_assoc"/>
    <property type="match status" value="1"/>
</dbReference>
<dbReference type="SMART" id="SM00825">
    <property type="entry name" value="PKS_KS"/>
    <property type="match status" value="1"/>
</dbReference>
<feature type="compositionally biased region" description="Polar residues" evidence="5">
    <location>
        <begin position="496"/>
        <end position="507"/>
    </location>
</feature>
<sequence length="997" mass="107673">MDEPIAVIGLDARFPGDGDTADRFYEFLLAGRSARTGIPADRYNADSFWHPSSDRSGIIRAKTAHFLKGSISAFDAPFFSITPAEASAMDPQQRGMLEAVYKALENAGIPLEKAAGTQTGVYVGCMYSDYDRMTLKDLDVPSKYSTLGSVASMLSNRVSWCFDLRGPSITIDTACSSSLVALHQACNSLKLREASMAVVGGCNLIISPEFSQLLDAGGVLGPDGVSYSFDSRGNGYSRGEGFGVVILKRVSDAIRDGDVIRAVIRNTGSNQDGRSPVITAPSKAAQVDLIRRVYTGAGLDPSVTRFFEAHGTGTAVGDPIEAGAIGQVFSSYRSPDAPLYVGALKSNVGHLEGAAGVAAVIKGVLTLERGIIPANTWFEKRNPKILDEWNLEFPTAPVAWPQRGLRRMSINSFGVGGTNAHVVMDDALNFLARHHMSGCHRTIASPVLTAGVSAVIVPRPAQRGLAALREEEDAGSATSAASVAPGSDSGVDLTDNESTYGSESPARSHSPVLVAVDAPASATTRVISTEPQEESSQEPLLFVFSAYDQEGVARVQGQIKDYVASAPKRSCRILTARSSRPPTSSPRSTRDELVADLSYTLACRRTRHDWRACTTARSRRELVTSLQAKPIVTRAATDPRLAFVFTGQGAQWPSMGRRLIWAYAAFRESLYAADEYLNSLGCPWSLTYELCKRKESSRIDDAEFSQPICTAVQIALVDLLRTWQVYPHAVVGHSSGEIAAAYAAGQLSRRSAWRIAYYRGRLSKGLIRAERLASTGGSPDERQQQLKPKTGMAAVGLDKEKTMAAIERIDAMMDDGTLEIACLNSQDSTTVSGDVGKLDALVEMLKNEKVFARRLNVEIAYHSRHMKPIVDDYRKYMGDISSDLPALKQQTTPVYFSSLEGGLIPTSRLQSPDYWVDNLVSPVKFHEAVTQLLQSDLNSGSLGHHAKEQITDILEIGPHSALRGPLRSIIQQARGAAASKVGYETVLKRHEPAVDTS</sequence>
<evidence type="ECO:0000256" key="3">
    <source>
        <dbReference type="ARBA" id="ARBA00022679"/>
    </source>
</evidence>
<dbReference type="EMBL" id="GL876971">
    <property type="protein sequence ID" value="KLU88200.1"/>
    <property type="molecule type" value="Genomic_DNA"/>
</dbReference>
<organism evidence="7">
    <name type="scientific">Magnaporthiopsis poae (strain ATCC 64411 / 73-15)</name>
    <name type="common">Kentucky bluegrass fungus</name>
    <name type="synonym">Magnaporthe poae</name>
    <dbReference type="NCBI Taxonomy" id="644358"/>
    <lineage>
        <taxon>Eukaryota</taxon>
        <taxon>Fungi</taxon>
        <taxon>Dikarya</taxon>
        <taxon>Ascomycota</taxon>
        <taxon>Pezizomycotina</taxon>
        <taxon>Sordariomycetes</taxon>
        <taxon>Sordariomycetidae</taxon>
        <taxon>Magnaporthales</taxon>
        <taxon>Magnaporthaceae</taxon>
        <taxon>Magnaporthiopsis</taxon>
    </lineage>
</organism>
<dbReference type="InterPro" id="IPR032821">
    <property type="entry name" value="PKS_assoc"/>
</dbReference>
<dbReference type="GO" id="GO:0016491">
    <property type="term" value="F:oxidoreductase activity"/>
    <property type="evidence" value="ECO:0007669"/>
    <property type="project" value="UniProtKB-KW"/>
</dbReference>
<dbReference type="GO" id="GO:0044550">
    <property type="term" value="P:secondary metabolite biosynthetic process"/>
    <property type="evidence" value="ECO:0007669"/>
    <property type="project" value="TreeGrafter"/>
</dbReference>
<dbReference type="InterPro" id="IPR018201">
    <property type="entry name" value="Ketoacyl_synth_AS"/>
</dbReference>
<evidence type="ECO:0000256" key="1">
    <source>
        <dbReference type="ARBA" id="ARBA00022450"/>
    </source>
</evidence>
<evidence type="ECO:0000256" key="2">
    <source>
        <dbReference type="ARBA" id="ARBA00022553"/>
    </source>
</evidence>
<dbReference type="InterPro" id="IPR020841">
    <property type="entry name" value="PKS_Beta-ketoAc_synthase_dom"/>
</dbReference>
<feature type="region of interest" description="Disordered" evidence="5">
    <location>
        <begin position="469"/>
        <end position="512"/>
    </location>
</feature>
<dbReference type="CDD" id="cd00833">
    <property type="entry name" value="PKS"/>
    <property type="match status" value="1"/>
</dbReference>
<dbReference type="AlphaFoldDB" id="A0A0H2TVH2"/>
<accession>A0A0H2TVH2</accession>
<dbReference type="SUPFAM" id="SSF53901">
    <property type="entry name" value="Thiolase-like"/>
    <property type="match status" value="1"/>
</dbReference>
<keyword evidence="4" id="KW-0560">Oxidoreductase</keyword>
<dbReference type="Gene3D" id="3.40.47.10">
    <property type="match status" value="1"/>
</dbReference>
<name>A0A0H2TVH2_MAGP6</name>
<dbReference type="InterPro" id="IPR014043">
    <property type="entry name" value="Acyl_transferase_dom"/>
</dbReference>
<dbReference type="Pfam" id="PF00698">
    <property type="entry name" value="Acyl_transf_1"/>
    <property type="match status" value="1"/>
</dbReference>
<dbReference type="Pfam" id="PF00109">
    <property type="entry name" value="ketoacyl-synt"/>
    <property type="match status" value="1"/>
</dbReference>
<evidence type="ECO:0000259" key="6">
    <source>
        <dbReference type="PROSITE" id="PS52004"/>
    </source>
</evidence>
<dbReference type="PROSITE" id="PS52004">
    <property type="entry name" value="KS3_2"/>
    <property type="match status" value="1"/>
</dbReference>
<feature type="non-terminal residue" evidence="7">
    <location>
        <position position="997"/>
    </location>
</feature>
<dbReference type="GO" id="GO:0004315">
    <property type="term" value="F:3-oxoacyl-[acyl-carrier-protein] synthase activity"/>
    <property type="evidence" value="ECO:0007669"/>
    <property type="project" value="InterPro"/>
</dbReference>
<reference evidence="7" key="1">
    <citation type="submission" date="2010-05" db="EMBL/GenBank/DDBJ databases">
        <title>The Genome Sequence of Magnaporthe poae strain ATCC 64411.</title>
        <authorList>
            <consortium name="The Broad Institute Genome Sequencing Platform"/>
            <consortium name="Broad Institute Genome Sequencing Center for Infectious Disease"/>
            <person name="Ma L.-J."/>
            <person name="Dead R."/>
            <person name="Young S."/>
            <person name="Zeng Q."/>
            <person name="Koehrsen M."/>
            <person name="Alvarado L."/>
            <person name="Berlin A."/>
            <person name="Chapman S.B."/>
            <person name="Chen Z."/>
            <person name="Freedman E."/>
            <person name="Gellesch M."/>
            <person name="Goldberg J."/>
            <person name="Griggs A."/>
            <person name="Gujja S."/>
            <person name="Heilman E.R."/>
            <person name="Heiman D."/>
            <person name="Hepburn T."/>
            <person name="Howarth C."/>
            <person name="Jen D."/>
            <person name="Larson L."/>
            <person name="Mehta T."/>
            <person name="Neiman D."/>
            <person name="Pearson M."/>
            <person name="Roberts A."/>
            <person name="Saif S."/>
            <person name="Shea T."/>
            <person name="Shenoy N."/>
            <person name="Sisk P."/>
            <person name="Stolte C."/>
            <person name="Sykes S."/>
            <person name="Walk T."/>
            <person name="White J."/>
            <person name="Yandava C."/>
            <person name="Haas B."/>
            <person name="Nusbaum C."/>
            <person name="Birren B."/>
        </authorList>
    </citation>
    <scope>NUCLEOTIDE SEQUENCE</scope>
    <source>
        <strain evidence="7">ATCC 64411</strain>
    </source>
</reference>
<evidence type="ECO:0000256" key="5">
    <source>
        <dbReference type="SAM" id="MobiDB-lite"/>
    </source>
</evidence>
<dbReference type="VEuPathDB" id="FungiDB:MAPG_07187"/>
<dbReference type="InterPro" id="IPR001227">
    <property type="entry name" value="Ac_transferase_dom_sf"/>
</dbReference>
<dbReference type="PROSITE" id="PS00606">
    <property type="entry name" value="KS3_1"/>
    <property type="match status" value="1"/>
</dbReference>
<dbReference type="InterPro" id="IPR016036">
    <property type="entry name" value="Malonyl_transacylase_ACP-bd"/>
</dbReference>
<dbReference type="InterPro" id="IPR014030">
    <property type="entry name" value="Ketoacyl_synth_N"/>
</dbReference>
<dbReference type="PANTHER" id="PTHR43775:SF29">
    <property type="entry name" value="ASPERFURANONE POLYKETIDE SYNTHASE AFOG-RELATED"/>
    <property type="match status" value="1"/>
</dbReference>
<dbReference type="InterPro" id="IPR016035">
    <property type="entry name" value="Acyl_Trfase/lysoPLipase"/>
</dbReference>
<dbReference type="SMART" id="SM00827">
    <property type="entry name" value="PKS_AT"/>
    <property type="match status" value="1"/>
</dbReference>
<dbReference type="PANTHER" id="PTHR43775">
    <property type="entry name" value="FATTY ACID SYNTHASE"/>
    <property type="match status" value="1"/>
</dbReference>
<dbReference type="InterPro" id="IPR016039">
    <property type="entry name" value="Thiolase-like"/>
</dbReference>
<feature type="domain" description="Ketosynthase family 3 (KS3)" evidence="6">
    <location>
        <begin position="2"/>
        <end position="426"/>
    </location>
</feature>
<dbReference type="GO" id="GO:0004312">
    <property type="term" value="F:fatty acid synthase activity"/>
    <property type="evidence" value="ECO:0007669"/>
    <property type="project" value="TreeGrafter"/>
</dbReference>
<keyword evidence="1" id="KW-0596">Phosphopantetheine</keyword>
<dbReference type="SUPFAM" id="SSF55048">
    <property type="entry name" value="Probable ACP-binding domain of malonyl-CoA ACP transacylase"/>
    <property type="match status" value="1"/>
</dbReference>
<dbReference type="Pfam" id="PF02801">
    <property type="entry name" value="Ketoacyl-synt_C"/>
    <property type="match status" value="1"/>
</dbReference>
<dbReference type="OrthoDB" id="4845845at2759"/>
<protein>
    <recommendedName>
        <fullName evidence="6">Ketosynthase family 3 (KS3) domain-containing protein</fullName>
    </recommendedName>
</protein>
<gene>
    <name evidence="7" type="ORF">MAPG_07187</name>
</gene>
<dbReference type="Gene3D" id="3.40.366.10">
    <property type="entry name" value="Malonyl-Coenzyme A Acyl Carrier Protein, domain 2"/>
    <property type="match status" value="1"/>
</dbReference>
<dbReference type="GO" id="GO:0006633">
    <property type="term" value="P:fatty acid biosynthetic process"/>
    <property type="evidence" value="ECO:0007669"/>
    <property type="project" value="InterPro"/>
</dbReference>
<proteinExistence type="predicted"/>
<dbReference type="SUPFAM" id="SSF52151">
    <property type="entry name" value="FabD/lysophospholipase-like"/>
    <property type="match status" value="1"/>
</dbReference>